<dbReference type="EMBL" id="JABANM010009108">
    <property type="protein sequence ID" value="KAF4741479.1"/>
    <property type="molecule type" value="Genomic_DNA"/>
</dbReference>
<organism evidence="1 2">
    <name type="scientific">Perkinsus olseni</name>
    <name type="common">Perkinsus atlanticus</name>
    <dbReference type="NCBI Taxonomy" id="32597"/>
    <lineage>
        <taxon>Eukaryota</taxon>
        <taxon>Sar</taxon>
        <taxon>Alveolata</taxon>
        <taxon>Perkinsozoa</taxon>
        <taxon>Perkinsea</taxon>
        <taxon>Perkinsida</taxon>
        <taxon>Perkinsidae</taxon>
        <taxon>Perkinsus</taxon>
    </lineage>
</organism>
<feature type="non-terminal residue" evidence="1">
    <location>
        <position position="1"/>
    </location>
</feature>
<comment type="caution">
    <text evidence="1">The sequence shown here is derived from an EMBL/GenBank/DDBJ whole genome shotgun (WGS) entry which is preliminary data.</text>
</comment>
<gene>
    <name evidence="1" type="ORF">FOZ62_031456</name>
</gene>
<sequence length="493" mass="53979">SFFQSPGFCPTPATTAANSPDGYCGNDPIGQRSGAEEREVIEYPNLYKENYPLYSIESYLEYILKCLRVNRVSVQLLGDSEISPQHRAVLRTQNGRGIEVVGSRVSYEPKEAPQRSPPLPSCAPDVLLKYQSLMQTCSSPAAFSPVVSLMGSDADSLQIMVDCRHRSISRHGDRDFYGHGAYDDEDGVMDESASVLDFDPDNDEPLSDEKCDEVLSEIVSQAGSSMGHSPASSAGSEWNISDFNPLLVENRSKSLVVFMHSGITGELVSKFEITLAGKKSIEQLYTALEISLQRECGLGLAETHWVHDNRRIRCDKRMLLSALAPAGHCELRMCTVPKTPPAEMDIYASRNSEGIRLKSLAPHTLSPDRTATLYSSPLRRGLDYSVVLVSQMDSGNSCWLSGKALFIEHAEGVIQFALTEAQVKSLLRRTQDGLFDVYLVVDGSLRSENRRTVVVIENSGVVPGSRAGDDGDTDSSSCDSSDVASWAEFDPIL</sequence>
<accession>A0A7J6T879</accession>
<name>A0A7J6T879_PEROL</name>
<evidence type="ECO:0000313" key="2">
    <source>
        <dbReference type="Proteomes" id="UP000574390"/>
    </source>
</evidence>
<proteinExistence type="predicted"/>
<reference evidence="1 2" key="1">
    <citation type="submission" date="2020-04" db="EMBL/GenBank/DDBJ databases">
        <title>Perkinsus olseni comparative genomics.</title>
        <authorList>
            <person name="Bogema D.R."/>
        </authorList>
    </citation>
    <scope>NUCLEOTIDE SEQUENCE [LARGE SCALE GENOMIC DNA]</scope>
    <source>
        <strain evidence="1">ATCC PRA-205</strain>
    </source>
</reference>
<dbReference type="Proteomes" id="UP000574390">
    <property type="component" value="Unassembled WGS sequence"/>
</dbReference>
<evidence type="ECO:0000313" key="1">
    <source>
        <dbReference type="EMBL" id="KAF4741479.1"/>
    </source>
</evidence>
<protein>
    <submittedName>
        <fullName evidence="1">Uncharacterized protein</fullName>
    </submittedName>
</protein>
<dbReference type="AlphaFoldDB" id="A0A7J6T879"/>